<dbReference type="OMA" id="KAYKARC"/>
<dbReference type="InterPro" id="IPR004320">
    <property type="entry name" value="BPS1_pln"/>
</dbReference>
<keyword evidence="1" id="KW-0175">Coiled coil</keyword>
<dbReference type="EMBL" id="CM004387">
    <property type="protein sequence ID" value="OAY60959.1"/>
    <property type="molecule type" value="Genomic_DNA"/>
</dbReference>
<comment type="caution">
    <text evidence="2">The sequence shown here is derived from an EMBL/GenBank/DDBJ whole genome shotgun (WGS) entry which is preliminary data.</text>
</comment>
<accession>A0A2C9WKY7</accession>
<dbReference type="Pfam" id="PF03087">
    <property type="entry name" value="BPS1"/>
    <property type="match status" value="1"/>
</dbReference>
<dbReference type="GO" id="GO:0048364">
    <property type="term" value="P:root development"/>
    <property type="evidence" value="ECO:0007669"/>
    <property type="project" value="InterPro"/>
</dbReference>
<reference evidence="3" key="1">
    <citation type="journal article" date="2016" name="Nat. Biotechnol.">
        <title>Sequencing wild and cultivated cassava and related species reveals extensive interspecific hybridization and genetic diversity.</title>
        <authorList>
            <person name="Bredeson J.V."/>
            <person name="Lyons J.B."/>
            <person name="Prochnik S.E."/>
            <person name="Wu G.A."/>
            <person name="Ha C.M."/>
            <person name="Edsinger-Gonzales E."/>
            <person name="Grimwood J."/>
            <person name="Schmutz J."/>
            <person name="Rabbi I.Y."/>
            <person name="Egesi C."/>
            <person name="Nauluvula P."/>
            <person name="Lebot V."/>
            <person name="Ndunguru J."/>
            <person name="Mkamilo G."/>
            <person name="Bart R.S."/>
            <person name="Setter T.L."/>
            <person name="Gleadow R.M."/>
            <person name="Kulakow P."/>
            <person name="Ferguson M.E."/>
            <person name="Rounsley S."/>
            <person name="Rokhsar D.S."/>
        </authorList>
    </citation>
    <scope>NUCLEOTIDE SEQUENCE [LARGE SCALE GENOMIC DNA]</scope>
    <source>
        <strain evidence="3">cv. AM560-2</strain>
    </source>
</reference>
<dbReference type="Proteomes" id="UP000091857">
    <property type="component" value="Chromosome 1"/>
</dbReference>
<sequence length="308" mass="34882">MLMRVSMPAFSPKPTRSYNVRSISFPARSHPNISRIEEQLNKLSSCEASSLNAERICARLSGLGEIYRCIEDLLNLPLTQQALAQNQEEKWIADMLDYLIRYLDLCSNTRDGVLLMKESVRELQSALRRSKGGGESSIEGNVNDYIFCRKKIKREAEKSLASLKQKDSSSLLNANDHYPSAILKALREASWMTISIFSSLLLFLCVPVLKPKRSKWSLLSKLVHKGAVACEGQHENMNELENVDLVLATLLGNKASRDLESEKIEAAQKMLEILEISIEEIENELECLFRHLIHTRVSLLNILSHQLE</sequence>
<dbReference type="STRING" id="3983.A0A2C9WKY7"/>
<evidence type="ECO:0000313" key="3">
    <source>
        <dbReference type="Proteomes" id="UP000091857"/>
    </source>
</evidence>
<organism evidence="2 3">
    <name type="scientific">Manihot esculenta</name>
    <name type="common">Cassava</name>
    <name type="synonym">Jatropha manihot</name>
    <dbReference type="NCBI Taxonomy" id="3983"/>
    <lineage>
        <taxon>Eukaryota</taxon>
        <taxon>Viridiplantae</taxon>
        <taxon>Streptophyta</taxon>
        <taxon>Embryophyta</taxon>
        <taxon>Tracheophyta</taxon>
        <taxon>Spermatophyta</taxon>
        <taxon>Magnoliopsida</taxon>
        <taxon>eudicotyledons</taxon>
        <taxon>Gunneridae</taxon>
        <taxon>Pentapetalae</taxon>
        <taxon>rosids</taxon>
        <taxon>fabids</taxon>
        <taxon>Malpighiales</taxon>
        <taxon>Euphorbiaceae</taxon>
        <taxon>Crotonoideae</taxon>
        <taxon>Manihoteae</taxon>
        <taxon>Manihot</taxon>
    </lineage>
</organism>
<dbReference type="PANTHER" id="PTHR33070">
    <property type="entry name" value="OS06G0725500 PROTEIN"/>
    <property type="match status" value="1"/>
</dbReference>
<protein>
    <submittedName>
        <fullName evidence="2">Uncharacterized protein</fullName>
    </submittedName>
</protein>
<evidence type="ECO:0000256" key="1">
    <source>
        <dbReference type="SAM" id="Coils"/>
    </source>
</evidence>
<dbReference type="Gramene" id="Manes.01G153100.1.v8.1">
    <property type="protein sequence ID" value="Manes.01G153100.1.v8.1.CDS.1"/>
    <property type="gene ID" value="Manes.01G153100.v8.1"/>
</dbReference>
<dbReference type="AlphaFoldDB" id="A0A2C9WKY7"/>
<dbReference type="OrthoDB" id="1701699at2759"/>
<keyword evidence="3" id="KW-1185">Reference proteome</keyword>
<evidence type="ECO:0000313" key="2">
    <source>
        <dbReference type="EMBL" id="OAY60959.1"/>
    </source>
</evidence>
<gene>
    <name evidence="2" type="ORF">MANES_01G153100v8</name>
</gene>
<dbReference type="GO" id="GO:0048367">
    <property type="term" value="P:shoot system development"/>
    <property type="evidence" value="ECO:0007669"/>
    <property type="project" value="InterPro"/>
</dbReference>
<feature type="coiled-coil region" evidence="1">
    <location>
        <begin position="264"/>
        <end position="291"/>
    </location>
</feature>
<proteinExistence type="predicted"/>
<name>A0A2C9WKY7_MANES</name>
<dbReference type="PANTHER" id="PTHR33070:SF116">
    <property type="entry name" value="DUF241 DOMAIN PROTEIN"/>
    <property type="match status" value="1"/>
</dbReference>